<evidence type="ECO:0000313" key="4">
    <source>
        <dbReference type="Proteomes" id="UP000515489"/>
    </source>
</evidence>
<dbReference type="EMBL" id="CP060202">
    <property type="protein sequence ID" value="QNH63038.1"/>
    <property type="molecule type" value="Genomic_DNA"/>
</dbReference>
<accession>A0A7G7W9J5</accession>
<dbReference type="RefSeq" id="WP_185888920.1">
    <property type="nucleotide sequence ID" value="NZ_CP060202.1"/>
</dbReference>
<keyword evidence="2" id="KW-0732">Signal</keyword>
<feature type="region of interest" description="Disordered" evidence="1">
    <location>
        <begin position="34"/>
        <end position="81"/>
    </location>
</feature>
<evidence type="ECO:0000256" key="1">
    <source>
        <dbReference type="SAM" id="MobiDB-lite"/>
    </source>
</evidence>
<dbReference type="AlphaFoldDB" id="A0A7G7W9J5"/>
<evidence type="ECO:0000256" key="2">
    <source>
        <dbReference type="SAM" id="SignalP"/>
    </source>
</evidence>
<protein>
    <submittedName>
        <fullName evidence="3">Uncharacterized protein</fullName>
    </submittedName>
</protein>
<sequence length="81" mass="8181">MLELFALALFQISSFSNPAATIYPTGTPTVMSADADHGSGGWTGIDEDHGSGGWTGIDADHGSGGWTGIDADHGSGGWTGK</sequence>
<proteinExistence type="predicted"/>
<gene>
    <name evidence="3" type="ORF">H4317_04300</name>
</gene>
<reference evidence="3 4" key="1">
    <citation type="submission" date="2020-08" db="EMBL/GenBank/DDBJ databases">
        <title>Hymenobacter sp. S2-20-2 genome sequencing.</title>
        <authorList>
            <person name="Jin L."/>
        </authorList>
    </citation>
    <scope>NUCLEOTIDE SEQUENCE [LARGE SCALE GENOMIC DNA]</scope>
    <source>
        <strain evidence="3 4">S2-20-2</strain>
    </source>
</reference>
<feature type="chain" id="PRO_5028994622" evidence="2">
    <location>
        <begin position="20"/>
        <end position="81"/>
    </location>
</feature>
<dbReference type="KEGG" id="hsk:H4317_04300"/>
<feature type="signal peptide" evidence="2">
    <location>
        <begin position="1"/>
        <end position="19"/>
    </location>
</feature>
<organism evidence="3 4">
    <name type="scientific">Hymenobacter sediminicola</name>
    <dbReference type="NCBI Taxonomy" id="2761579"/>
    <lineage>
        <taxon>Bacteria</taxon>
        <taxon>Pseudomonadati</taxon>
        <taxon>Bacteroidota</taxon>
        <taxon>Cytophagia</taxon>
        <taxon>Cytophagales</taxon>
        <taxon>Hymenobacteraceae</taxon>
        <taxon>Hymenobacter</taxon>
    </lineage>
</organism>
<evidence type="ECO:0000313" key="3">
    <source>
        <dbReference type="EMBL" id="QNH63038.1"/>
    </source>
</evidence>
<name>A0A7G7W9J5_9BACT</name>
<dbReference type="Proteomes" id="UP000515489">
    <property type="component" value="Chromosome"/>
</dbReference>
<keyword evidence="4" id="KW-1185">Reference proteome</keyword>